<keyword evidence="6 7" id="KW-0472">Membrane</keyword>
<feature type="transmembrane region" description="Helical" evidence="7">
    <location>
        <begin position="362"/>
        <end position="381"/>
    </location>
</feature>
<feature type="transmembrane region" description="Helical" evidence="7">
    <location>
        <begin position="235"/>
        <end position="255"/>
    </location>
</feature>
<dbReference type="Pfam" id="PF01490">
    <property type="entry name" value="Aa_trans"/>
    <property type="match status" value="1"/>
</dbReference>
<evidence type="ECO:0000256" key="3">
    <source>
        <dbReference type="ARBA" id="ARBA00022692"/>
    </source>
</evidence>
<evidence type="ECO:0000256" key="6">
    <source>
        <dbReference type="ARBA" id="ARBA00023136"/>
    </source>
</evidence>
<keyword evidence="2" id="KW-0813">Transport</keyword>
<keyword evidence="3 7" id="KW-0812">Transmembrane</keyword>
<gene>
    <name evidence="9" type="ORF">L484_007084</name>
</gene>
<dbReference type="eggNOG" id="KOG1305">
    <property type="taxonomic scope" value="Eukaryota"/>
</dbReference>
<evidence type="ECO:0000256" key="5">
    <source>
        <dbReference type="ARBA" id="ARBA00022989"/>
    </source>
</evidence>
<proteinExistence type="predicted"/>
<dbReference type="Proteomes" id="UP000030645">
    <property type="component" value="Unassembled WGS sequence"/>
</dbReference>
<evidence type="ECO:0000313" key="9">
    <source>
        <dbReference type="EMBL" id="EXC22414.1"/>
    </source>
</evidence>
<feature type="transmembrane region" description="Helical" evidence="7">
    <location>
        <begin position="276"/>
        <end position="295"/>
    </location>
</feature>
<reference evidence="10" key="1">
    <citation type="submission" date="2013-01" db="EMBL/GenBank/DDBJ databases">
        <title>Draft Genome Sequence of a Mulberry Tree, Morus notabilis C.K. Schneid.</title>
        <authorList>
            <person name="He N."/>
            <person name="Zhao S."/>
        </authorList>
    </citation>
    <scope>NUCLEOTIDE SEQUENCE</scope>
</reference>
<protein>
    <recommendedName>
        <fullName evidence="8">Amino acid transporter transmembrane domain-containing protein</fullName>
    </recommendedName>
</protein>
<evidence type="ECO:0000256" key="2">
    <source>
        <dbReference type="ARBA" id="ARBA00022448"/>
    </source>
</evidence>
<evidence type="ECO:0000256" key="1">
    <source>
        <dbReference type="ARBA" id="ARBA00004141"/>
    </source>
</evidence>
<dbReference type="AlphaFoldDB" id="W9S2D4"/>
<dbReference type="InterPro" id="IPR013057">
    <property type="entry name" value="AA_transpt_TM"/>
</dbReference>
<keyword evidence="10" id="KW-1185">Reference proteome</keyword>
<dbReference type="OrthoDB" id="28208at2759"/>
<evidence type="ECO:0000313" key="10">
    <source>
        <dbReference type="Proteomes" id="UP000030645"/>
    </source>
</evidence>
<feature type="transmembrane region" description="Helical" evidence="7">
    <location>
        <begin position="166"/>
        <end position="183"/>
    </location>
</feature>
<evidence type="ECO:0000256" key="4">
    <source>
        <dbReference type="ARBA" id="ARBA00022970"/>
    </source>
</evidence>
<dbReference type="KEGG" id="mnt:21390496"/>
<comment type="subcellular location">
    <subcellularLocation>
        <location evidence="1">Membrane</location>
        <topology evidence="1">Multi-pass membrane protein</topology>
    </subcellularLocation>
</comment>
<dbReference type="PANTHER" id="PTHR22950:SF686">
    <property type="entry name" value="AMINO ACID TRANSPORTER AVT6A-LIKE"/>
    <property type="match status" value="1"/>
</dbReference>
<evidence type="ECO:0000259" key="8">
    <source>
        <dbReference type="Pfam" id="PF01490"/>
    </source>
</evidence>
<feature type="transmembrane region" description="Helical" evidence="7">
    <location>
        <begin position="128"/>
        <end position="146"/>
    </location>
</feature>
<accession>W9S2D4</accession>
<feature type="transmembrane region" description="Helical" evidence="7">
    <location>
        <begin position="195"/>
        <end position="215"/>
    </location>
</feature>
<feature type="transmembrane region" description="Helical" evidence="7">
    <location>
        <begin position="422"/>
        <end position="447"/>
    </location>
</feature>
<feature type="transmembrane region" description="Helical" evidence="7">
    <location>
        <begin position="37"/>
        <end position="58"/>
    </location>
</feature>
<keyword evidence="4" id="KW-0029">Amino-acid transport</keyword>
<dbReference type="GO" id="GO:0031090">
    <property type="term" value="C:organelle membrane"/>
    <property type="evidence" value="ECO:0007669"/>
    <property type="project" value="UniProtKB-ARBA"/>
</dbReference>
<keyword evidence="5 7" id="KW-1133">Transmembrane helix</keyword>
<organism evidence="9 10">
    <name type="scientific">Morus notabilis</name>
    <dbReference type="NCBI Taxonomy" id="981085"/>
    <lineage>
        <taxon>Eukaryota</taxon>
        <taxon>Viridiplantae</taxon>
        <taxon>Streptophyta</taxon>
        <taxon>Embryophyta</taxon>
        <taxon>Tracheophyta</taxon>
        <taxon>Spermatophyta</taxon>
        <taxon>Magnoliopsida</taxon>
        <taxon>eudicotyledons</taxon>
        <taxon>Gunneridae</taxon>
        <taxon>Pentapetalae</taxon>
        <taxon>rosids</taxon>
        <taxon>fabids</taxon>
        <taxon>Rosales</taxon>
        <taxon>Moraceae</taxon>
        <taxon>Moreae</taxon>
        <taxon>Morus</taxon>
    </lineage>
</organism>
<dbReference type="GO" id="GO:0015179">
    <property type="term" value="F:L-amino acid transmembrane transporter activity"/>
    <property type="evidence" value="ECO:0007669"/>
    <property type="project" value="TreeGrafter"/>
</dbReference>
<feature type="transmembrane region" description="Helical" evidence="7">
    <location>
        <begin position="70"/>
        <end position="91"/>
    </location>
</feature>
<feature type="domain" description="Amino acid transporter transmembrane" evidence="8">
    <location>
        <begin position="37"/>
        <end position="440"/>
    </location>
</feature>
<name>W9S2D4_9ROSA</name>
<evidence type="ECO:0000256" key="7">
    <source>
        <dbReference type="SAM" id="Phobius"/>
    </source>
</evidence>
<feature type="transmembrane region" description="Helical" evidence="7">
    <location>
        <begin position="324"/>
        <end position="341"/>
    </location>
</feature>
<dbReference type="EMBL" id="KE345969">
    <property type="protein sequence ID" value="EXC22414.1"/>
    <property type="molecule type" value="Genomic_DNA"/>
</dbReference>
<sequence length="455" mass="49671">MTILPSMDRKCRRSPRIPLLPQKDDDREPLESGFDGASFSGAVFNLSTTIVGAGIMALPAAVKQLGMIPGLVMIVLGSMLTEASIGMILRFTRASKAATYPGLVGDAFGGAARTLLQVCIVVNNMGMLVVYMIIIGDVLSGTWSGMVHHLGVIEEWFGQHWWTTRSSLLLLTTLLVFSPLISFKRVDSLRYTSALSVGLAIVFVIITAGVAMVKLMNGSIGMPRLMPKLVDQVSFWKLFTTVPVLVTAYICHHNIHPIENELKDPVQMKLITRTSLALCSTVYVATSFFGFLLFGDQTLDDVLANFDGDLGIPYGSLLTDVVRVSYGIHLMLVFPIVFYSLRLNVDGLLFPYALPIAFNNRRFFSVTAALMGFIFMGANFVPSIWDAFQFTGATAATSVGFIFPAAIVLRDIHGIATKNDRFISWLMILLAVSSSIMAISSDIYSIFRSDKEGGS</sequence>
<dbReference type="PANTHER" id="PTHR22950">
    <property type="entry name" value="AMINO ACID TRANSPORTER"/>
    <property type="match status" value="1"/>
</dbReference>
<feature type="transmembrane region" description="Helical" evidence="7">
    <location>
        <begin position="387"/>
        <end position="410"/>
    </location>
</feature>
<dbReference type="STRING" id="981085.W9S2D4"/>